<feature type="non-terminal residue" evidence="1">
    <location>
        <position position="1"/>
    </location>
</feature>
<gene>
    <name evidence="1" type="ORF">DFQ27_001796</name>
</gene>
<proteinExistence type="predicted"/>
<comment type="caution">
    <text evidence="1">The sequence shown here is derived from an EMBL/GenBank/DDBJ whole genome shotgun (WGS) entry which is preliminary data.</text>
</comment>
<feature type="non-terminal residue" evidence="1">
    <location>
        <position position="58"/>
    </location>
</feature>
<sequence>VIQSQTSQNTPGDLGIISVAPCTYEPWGASEPYETFDYDDDGDMDQTCQFCGAKYWLK</sequence>
<dbReference type="EMBL" id="JAAAJB010001623">
    <property type="protein sequence ID" value="KAG0247635.1"/>
    <property type="molecule type" value="Genomic_DNA"/>
</dbReference>
<dbReference type="Proteomes" id="UP000807716">
    <property type="component" value="Unassembled WGS sequence"/>
</dbReference>
<accession>A0A9P6PLM0</accession>
<evidence type="ECO:0000313" key="2">
    <source>
        <dbReference type="Proteomes" id="UP000807716"/>
    </source>
</evidence>
<keyword evidence="2" id="KW-1185">Reference proteome</keyword>
<reference evidence="1" key="1">
    <citation type="journal article" date="2020" name="Fungal Divers.">
        <title>Resolving the Mortierellaceae phylogeny through synthesis of multi-gene phylogenetics and phylogenomics.</title>
        <authorList>
            <person name="Vandepol N."/>
            <person name="Liber J."/>
            <person name="Desiro A."/>
            <person name="Na H."/>
            <person name="Kennedy M."/>
            <person name="Barry K."/>
            <person name="Grigoriev I.V."/>
            <person name="Miller A.N."/>
            <person name="O'Donnell K."/>
            <person name="Stajich J.E."/>
            <person name="Bonito G."/>
        </authorList>
    </citation>
    <scope>NUCLEOTIDE SEQUENCE</scope>
    <source>
        <strain evidence="1">BC1065</strain>
    </source>
</reference>
<dbReference type="AlphaFoldDB" id="A0A9P6PLM0"/>
<name>A0A9P6PLM0_9FUNG</name>
<organism evidence="1 2">
    <name type="scientific">Actinomortierella ambigua</name>
    <dbReference type="NCBI Taxonomy" id="1343610"/>
    <lineage>
        <taxon>Eukaryota</taxon>
        <taxon>Fungi</taxon>
        <taxon>Fungi incertae sedis</taxon>
        <taxon>Mucoromycota</taxon>
        <taxon>Mortierellomycotina</taxon>
        <taxon>Mortierellomycetes</taxon>
        <taxon>Mortierellales</taxon>
        <taxon>Mortierellaceae</taxon>
        <taxon>Actinomortierella</taxon>
    </lineage>
</organism>
<protein>
    <submittedName>
        <fullName evidence="1">Uncharacterized protein</fullName>
    </submittedName>
</protein>
<evidence type="ECO:0000313" key="1">
    <source>
        <dbReference type="EMBL" id="KAG0247635.1"/>
    </source>
</evidence>